<dbReference type="Proteomes" id="UP000709336">
    <property type="component" value="Unassembled WGS sequence"/>
</dbReference>
<keyword evidence="2" id="KW-1185">Reference proteome</keyword>
<protein>
    <submittedName>
        <fullName evidence="1">Uncharacterized protein</fullName>
    </submittedName>
</protein>
<comment type="caution">
    <text evidence="1">The sequence shown here is derived from an EMBL/GenBank/DDBJ whole genome shotgun (WGS) entry which is preliminary data.</text>
</comment>
<organism evidence="1 2">
    <name type="scientific">Alteromonas ponticola</name>
    <dbReference type="NCBI Taxonomy" id="2720613"/>
    <lineage>
        <taxon>Bacteria</taxon>
        <taxon>Pseudomonadati</taxon>
        <taxon>Pseudomonadota</taxon>
        <taxon>Gammaproteobacteria</taxon>
        <taxon>Alteromonadales</taxon>
        <taxon>Alteromonadaceae</taxon>
        <taxon>Alteromonas/Salinimonas group</taxon>
        <taxon>Alteromonas</taxon>
    </lineage>
</organism>
<gene>
    <name evidence="1" type="ORF">HCJ96_16055</name>
</gene>
<dbReference type="EMBL" id="JAATNW010000011">
    <property type="protein sequence ID" value="NMH61545.1"/>
    <property type="molecule type" value="Genomic_DNA"/>
</dbReference>
<accession>A0ABX1R523</accession>
<reference evidence="1 2" key="1">
    <citation type="submission" date="2020-03" db="EMBL/GenBank/DDBJ databases">
        <title>Alteromonas ponticola sp. nov., isolated from seawater.</title>
        <authorList>
            <person name="Yoon J.-H."/>
            <person name="Kim Y.-O."/>
        </authorList>
    </citation>
    <scope>NUCLEOTIDE SEQUENCE [LARGE SCALE GENOMIC DNA]</scope>
    <source>
        <strain evidence="1 2">MYP5</strain>
    </source>
</reference>
<proteinExistence type="predicted"/>
<evidence type="ECO:0000313" key="1">
    <source>
        <dbReference type="EMBL" id="NMH61545.1"/>
    </source>
</evidence>
<dbReference type="RefSeq" id="WP_169212111.1">
    <property type="nucleotide sequence ID" value="NZ_JAATNW010000011.1"/>
</dbReference>
<name>A0ABX1R523_9ALTE</name>
<evidence type="ECO:0000313" key="2">
    <source>
        <dbReference type="Proteomes" id="UP000709336"/>
    </source>
</evidence>
<sequence>MEDLYVKSLEAYVSETSPERIRVKVVDESISKLLQSYGFSYEPDFKDWCLNIKANKQAVAFAFLRDNEICFANGPAGWPPGALFERWREQGLLSGKYLSVSWKDKEHYYIEER</sequence>